<dbReference type="Pfam" id="PF14368">
    <property type="entry name" value="LTP_2"/>
    <property type="match status" value="1"/>
</dbReference>
<evidence type="ECO:0000313" key="4">
    <source>
        <dbReference type="Proteomes" id="UP001372338"/>
    </source>
</evidence>
<organism evidence="3 4">
    <name type="scientific">Crotalaria pallida</name>
    <name type="common">Smooth rattlebox</name>
    <name type="synonym">Crotalaria striata</name>
    <dbReference type="NCBI Taxonomy" id="3830"/>
    <lineage>
        <taxon>Eukaryota</taxon>
        <taxon>Viridiplantae</taxon>
        <taxon>Streptophyta</taxon>
        <taxon>Embryophyta</taxon>
        <taxon>Tracheophyta</taxon>
        <taxon>Spermatophyta</taxon>
        <taxon>Magnoliopsida</taxon>
        <taxon>eudicotyledons</taxon>
        <taxon>Gunneridae</taxon>
        <taxon>Pentapetalae</taxon>
        <taxon>rosids</taxon>
        <taxon>fabids</taxon>
        <taxon>Fabales</taxon>
        <taxon>Fabaceae</taxon>
        <taxon>Papilionoideae</taxon>
        <taxon>50 kb inversion clade</taxon>
        <taxon>genistoids sensu lato</taxon>
        <taxon>core genistoids</taxon>
        <taxon>Crotalarieae</taxon>
        <taxon>Crotalaria</taxon>
    </lineage>
</organism>
<gene>
    <name evidence="3" type="ORF">RIF29_18033</name>
</gene>
<keyword evidence="1" id="KW-0732">Signal</keyword>
<feature type="signal peptide" evidence="1">
    <location>
        <begin position="1"/>
        <end position="27"/>
    </location>
</feature>
<dbReference type="AlphaFoldDB" id="A0AAN9FI87"/>
<dbReference type="InterPro" id="IPR044741">
    <property type="entry name" value="NsLTP-like"/>
</dbReference>
<reference evidence="3 4" key="1">
    <citation type="submission" date="2024-01" db="EMBL/GenBank/DDBJ databases">
        <title>The genomes of 5 underutilized Papilionoideae crops provide insights into root nodulation and disease resistanc.</title>
        <authorList>
            <person name="Yuan L."/>
        </authorList>
    </citation>
    <scope>NUCLEOTIDE SEQUENCE [LARGE SCALE GENOMIC DNA]</scope>
    <source>
        <strain evidence="3">ZHUSHIDOU_FW_LH</strain>
        <tissue evidence="3">Leaf</tissue>
    </source>
</reference>
<evidence type="ECO:0000259" key="2">
    <source>
        <dbReference type="Pfam" id="PF14368"/>
    </source>
</evidence>
<dbReference type="PANTHER" id="PTHR33286">
    <property type="entry name" value="BIFUNCTIONAL INHIBITOR/LIPID-TRANSFER PROTEIN/SEED STORAGE 2S ALBUMIN SUPERFAMILY PROTEIN"/>
    <property type="match status" value="1"/>
</dbReference>
<dbReference type="EMBL" id="JAYWIO010000003">
    <property type="protein sequence ID" value="KAK7276887.1"/>
    <property type="molecule type" value="Genomic_DNA"/>
</dbReference>
<dbReference type="SUPFAM" id="SSF47699">
    <property type="entry name" value="Bifunctional inhibitor/lipid-transfer protein/seed storage 2S albumin"/>
    <property type="match status" value="1"/>
</dbReference>
<dbReference type="CDD" id="cd04660">
    <property type="entry name" value="nsLTP_like"/>
    <property type="match status" value="1"/>
</dbReference>
<comment type="caution">
    <text evidence="3">The sequence shown here is derived from an EMBL/GenBank/DDBJ whole genome shotgun (WGS) entry which is preliminary data.</text>
</comment>
<sequence>MAPKCLAIAMLLLVAIIELGNVQGISADCNASDIPLILLKCRKFIKRDAPKLEPSKACCESLKEVDLACLCDKYITPPVEAIISVKKAIYVAETCGCTVPPSGAKCGSYVIPAPGPTATLLGLSHQWH</sequence>
<dbReference type="PANTHER" id="PTHR33286:SF1">
    <property type="entry name" value="OS01G0800600 PROTEIN"/>
    <property type="match status" value="1"/>
</dbReference>
<evidence type="ECO:0000313" key="3">
    <source>
        <dbReference type="EMBL" id="KAK7276887.1"/>
    </source>
</evidence>
<dbReference type="Proteomes" id="UP001372338">
    <property type="component" value="Unassembled WGS sequence"/>
</dbReference>
<feature type="domain" description="Bifunctional inhibitor/plant lipid transfer protein/seed storage helical" evidence="2">
    <location>
        <begin position="14"/>
        <end position="103"/>
    </location>
</feature>
<protein>
    <recommendedName>
        <fullName evidence="2">Bifunctional inhibitor/plant lipid transfer protein/seed storage helical domain-containing protein</fullName>
    </recommendedName>
</protein>
<dbReference type="InterPro" id="IPR016140">
    <property type="entry name" value="Bifunc_inhib/LTP/seed_store"/>
</dbReference>
<feature type="chain" id="PRO_5042858161" description="Bifunctional inhibitor/plant lipid transfer protein/seed storage helical domain-containing protein" evidence="1">
    <location>
        <begin position="28"/>
        <end position="128"/>
    </location>
</feature>
<dbReference type="Gene3D" id="1.10.110.10">
    <property type="entry name" value="Plant lipid-transfer and hydrophobic proteins"/>
    <property type="match status" value="1"/>
</dbReference>
<proteinExistence type="predicted"/>
<evidence type="ECO:0000256" key="1">
    <source>
        <dbReference type="SAM" id="SignalP"/>
    </source>
</evidence>
<accession>A0AAN9FI87</accession>
<keyword evidence="4" id="KW-1185">Reference proteome</keyword>
<name>A0AAN9FI87_CROPI</name>
<dbReference type="InterPro" id="IPR036312">
    <property type="entry name" value="Bifun_inhib/LTP/seed_sf"/>
</dbReference>